<dbReference type="PROSITE" id="PS00830">
    <property type="entry name" value="GREAB_2"/>
    <property type="match status" value="1"/>
</dbReference>
<dbReference type="InterPro" id="IPR001437">
    <property type="entry name" value="Tscrpt_elong_fac_GreA/B_C"/>
</dbReference>
<gene>
    <name evidence="2" type="ORF">HQN87_07025</name>
</gene>
<evidence type="ECO:0000313" key="2">
    <source>
        <dbReference type="EMBL" id="NQX45079.1"/>
    </source>
</evidence>
<dbReference type="Proteomes" id="UP000711047">
    <property type="component" value="Unassembled WGS sequence"/>
</dbReference>
<comment type="caution">
    <text evidence="2">The sequence shown here is derived from an EMBL/GenBank/DDBJ whole genome shotgun (WGS) entry which is preliminary data.</text>
</comment>
<feature type="domain" description="Transcription elongation factor GreA/GreB C-terminal" evidence="1">
    <location>
        <begin position="69"/>
        <end position="137"/>
    </location>
</feature>
<keyword evidence="3" id="KW-1185">Reference proteome</keyword>
<dbReference type="InterPro" id="IPR018151">
    <property type="entry name" value="TF_GreA/GreB_CS"/>
</dbReference>
<dbReference type="InterPro" id="IPR023459">
    <property type="entry name" value="Tscrpt_elong_fac_GreA/B_fam"/>
</dbReference>
<dbReference type="InterPro" id="IPR036953">
    <property type="entry name" value="GreA/GreB_C_sf"/>
</dbReference>
<dbReference type="EMBL" id="JABMKX010000003">
    <property type="protein sequence ID" value="NQX45079.1"/>
    <property type="molecule type" value="Genomic_DNA"/>
</dbReference>
<keyword evidence="2" id="KW-0251">Elongation factor</keyword>
<dbReference type="RefSeq" id="WP_173129789.1">
    <property type="nucleotide sequence ID" value="NZ_JABMKX010000003.1"/>
</dbReference>
<proteinExistence type="predicted"/>
<accession>A0ABX2DLX0</accession>
<name>A0ABX2DLX0_9BACL</name>
<sequence>MSHSLGTVSLREELVQQLVYLDEHKFSILDRGKWESPAERAEVQAIIKNYQETVERILSGDGEALERSIVLVGSRVSLRIGQETLTETYRIVIPGEAELDEFCISIWSPMGRGLLLACPGDTVTIQTPFGSDEVLILDNVYE</sequence>
<organism evidence="2 3">
    <name type="scientific">Paenibacillus tritici</name>
    <dbReference type="NCBI Taxonomy" id="1873425"/>
    <lineage>
        <taxon>Bacteria</taxon>
        <taxon>Bacillati</taxon>
        <taxon>Bacillota</taxon>
        <taxon>Bacilli</taxon>
        <taxon>Bacillales</taxon>
        <taxon>Paenibacillaceae</taxon>
        <taxon>Paenibacillus</taxon>
    </lineage>
</organism>
<evidence type="ECO:0000259" key="1">
    <source>
        <dbReference type="Pfam" id="PF01272"/>
    </source>
</evidence>
<dbReference type="GO" id="GO:0003746">
    <property type="term" value="F:translation elongation factor activity"/>
    <property type="evidence" value="ECO:0007669"/>
    <property type="project" value="UniProtKB-KW"/>
</dbReference>
<dbReference type="Gene3D" id="3.10.50.30">
    <property type="entry name" value="Transcription elongation factor, GreA/GreB, C-terminal domain"/>
    <property type="match status" value="1"/>
</dbReference>
<reference evidence="2 3" key="1">
    <citation type="submission" date="2020-05" db="EMBL/GenBank/DDBJ databases">
        <title>Paenibacillus glebae, sp. nov., Paenibacillus humi sp. nov., Paenibacillus pedi sp. nov., Paenibacillus terrestris sp. nov. and Paenibacillus terricola sp. nov., isolated from a forest top soil sample.</title>
        <authorList>
            <person name="Qi S."/>
            <person name="Carlier A."/>
            <person name="Cnockaert M."/>
            <person name="Vandamme P."/>
        </authorList>
    </citation>
    <scope>NUCLEOTIDE SEQUENCE [LARGE SCALE GENOMIC DNA]</scope>
    <source>
        <strain evidence="2 3">LMG 29502</strain>
    </source>
</reference>
<dbReference type="Pfam" id="PF01272">
    <property type="entry name" value="GreA_GreB"/>
    <property type="match status" value="1"/>
</dbReference>
<keyword evidence="2" id="KW-0648">Protein biosynthesis</keyword>
<protein>
    <submittedName>
        <fullName evidence="2">GreA/GreB family elongation factor</fullName>
    </submittedName>
</protein>
<dbReference type="SUPFAM" id="SSF54534">
    <property type="entry name" value="FKBP-like"/>
    <property type="match status" value="1"/>
</dbReference>
<dbReference type="PANTHER" id="PTHR30437:SF4">
    <property type="entry name" value="TRANSCRIPTION ELONGATION FACTOR GREA"/>
    <property type="match status" value="1"/>
</dbReference>
<evidence type="ECO:0000313" key="3">
    <source>
        <dbReference type="Proteomes" id="UP000711047"/>
    </source>
</evidence>
<dbReference type="PANTHER" id="PTHR30437">
    <property type="entry name" value="TRANSCRIPTION ELONGATION FACTOR GREA"/>
    <property type="match status" value="1"/>
</dbReference>